<name>A0AA40DZ32_9PEZI</name>
<feature type="compositionally biased region" description="Low complexity" evidence="1">
    <location>
        <begin position="40"/>
        <end position="60"/>
    </location>
</feature>
<dbReference type="RefSeq" id="XP_060297758.1">
    <property type="nucleotide sequence ID" value="XM_060441541.1"/>
</dbReference>
<reference evidence="3" key="1">
    <citation type="submission" date="2023-06" db="EMBL/GenBank/DDBJ databases">
        <title>Genome-scale phylogeny and comparative genomics of the fungal order Sordariales.</title>
        <authorList>
            <consortium name="Lawrence Berkeley National Laboratory"/>
            <person name="Hensen N."/>
            <person name="Bonometti L."/>
            <person name="Westerberg I."/>
            <person name="Brannstrom I.O."/>
            <person name="Guillou S."/>
            <person name="Cros-Aarteil S."/>
            <person name="Calhoun S."/>
            <person name="Haridas S."/>
            <person name="Kuo A."/>
            <person name="Mondo S."/>
            <person name="Pangilinan J."/>
            <person name="Riley R."/>
            <person name="LaButti K."/>
            <person name="Andreopoulos B."/>
            <person name="Lipzen A."/>
            <person name="Chen C."/>
            <person name="Yanf M."/>
            <person name="Daum C."/>
            <person name="Ng V."/>
            <person name="Clum A."/>
            <person name="Steindorff A."/>
            <person name="Ohm R."/>
            <person name="Martin F."/>
            <person name="Silar P."/>
            <person name="Natvig D."/>
            <person name="Lalanne C."/>
            <person name="Gautier V."/>
            <person name="Ament-velasquez S.L."/>
            <person name="Kruys A."/>
            <person name="Hutchinson M.I."/>
            <person name="Powell A.J."/>
            <person name="Barry K."/>
            <person name="Miller A.N."/>
            <person name="Grigoriev I.V."/>
            <person name="Debuchy R."/>
            <person name="Gladieux P."/>
            <person name="Thoren M.H."/>
            <person name="Johannesson H."/>
        </authorList>
    </citation>
    <scope>NUCLEOTIDE SEQUENCE</scope>
    <source>
        <strain evidence="3">SMH2392-1A</strain>
    </source>
</reference>
<evidence type="ECO:0000313" key="4">
    <source>
        <dbReference type="Proteomes" id="UP001172101"/>
    </source>
</evidence>
<evidence type="ECO:0000256" key="2">
    <source>
        <dbReference type="SAM" id="SignalP"/>
    </source>
</evidence>
<sequence>MKSPHLLFFTHVIIRSIIVTSSAGSPQKRGSPAASTVHVSSGPYASASSESEPAEGAGEISSRHELPGEGGGEGEGVGAGDGEGEGLKHQVRAKSPACDGVNSGIFTLPGFLSAW</sequence>
<keyword evidence="2" id="KW-0732">Signal</keyword>
<evidence type="ECO:0000313" key="3">
    <source>
        <dbReference type="EMBL" id="KAK0721834.1"/>
    </source>
</evidence>
<organism evidence="3 4">
    <name type="scientific">Lasiosphaeria miniovina</name>
    <dbReference type="NCBI Taxonomy" id="1954250"/>
    <lineage>
        <taxon>Eukaryota</taxon>
        <taxon>Fungi</taxon>
        <taxon>Dikarya</taxon>
        <taxon>Ascomycota</taxon>
        <taxon>Pezizomycotina</taxon>
        <taxon>Sordariomycetes</taxon>
        <taxon>Sordariomycetidae</taxon>
        <taxon>Sordariales</taxon>
        <taxon>Lasiosphaeriaceae</taxon>
        <taxon>Lasiosphaeria</taxon>
    </lineage>
</organism>
<dbReference type="EMBL" id="JAUIRO010000003">
    <property type="protein sequence ID" value="KAK0721834.1"/>
    <property type="molecule type" value="Genomic_DNA"/>
</dbReference>
<feature type="chain" id="PRO_5041374775" evidence="2">
    <location>
        <begin position="24"/>
        <end position="115"/>
    </location>
</feature>
<dbReference type="AlphaFoldDB" id="A0AA40DZ32"/>
<feature type="region of interest" description="Disordered" evidence="1">
    <location>
        <begin position="21"/>
        <end position="94"/>
    </location>
</feature>
<proteinExistence type="predicted"/>
<feature type="compositionally biased region" description="Gly residues" evidence="1">
    <location>
        <begin position="68"/>
        <end position="81"/>
    </location>
</feature>
<feature type="signal peptide" evidence="2">
    <location>
        <begin position="1"/>
        <end position="23"/>
    </location>
</feature>
<protein>
    <submittedName>
        <fullName evidence="3">Uncharacterized protein</fullName>
    </submittedName>
</protein>
<accession>A0AA40DZ32</accession>
<dbReference type="GeneID" id="85324811"/>
<dbReference type="Proteomes" id="UP001172101">
    <property type="component" value="Unassembled WGS sequence"/>
</dbReference>
<keyword evidence="4" id="KW-1185">Reference proteome</keyword>
<evidence type="ECO:0000256" key="1">
    <source>
        <dbReference type="SAM" id="MobiDB-lite"/>
    </source>
</evidence>
<comment type="caution">
    <text evidence="3">The sequence shown here is derived from an EMBL/GenBank/DDBJ whole genome shotgun (WGS) entry which is preliminary data.</text>
</comment>
<gene>
    <name evidence="3" type="ORF">B0T26DRAFT_700418</name>
</gene>